<protein>
    <recommendedName>
        <fullName evidence="8">Tetratricopeptide SHNi-TPR domain-containing protein</fullName>
    </recommendedName>
</protein>
<sequence length="357" mass="39303">MADVIIDPENKNAKELLSQGIRAFVLQDYTVAVQALGKASELLVSEHGDDLHESLGDVYFYYGKALLALSRQEAEPLGDAVPKGDDGSEEEEEEEDEEVDNSVNEEKDKTGDTEAAKEDEAKIEAGASEEKTEDGANGKTEENGGTESTDPKDDNDEPTDLQVAWEVLELAKKIFEKKGSTGKKQLAETLTALGEISLESENFEAAISDMKDGLAIQQEIYSKDSRKVAETCYNLGVAFSTNSQLDEAIEAFNKSLEYLKTRIDVLEKQGDGEEEIKEIKELIPELLEKIADIKGYKEETKKKLAELTKEPESANKILDGASSSSSKQATDISHLVKRKRKTEETEEECNPPKKIAT</sequence>
<dbReference type="PANTHER" id="PTHR15081:SF1">
    <property type="entry name" value="NUCLEAR AUTOANTIGENIC SPERM PROTEIN"/>
    <property type="match status" value="1"/>
</dbReference>
<comment type="subcellular location">
    <subcellularLocation>
        <location evidence="1">Nucleus</location>
    </subcellularLocation>
</comment>
<evidence type="ECO:0000256" key="6">
    <source>
        <dbReference type="PROSITE-ProRule" id="PRU00339"/>
    </source>
</evidence>
<organism evidence="9 10">
    <name type="scientific">Cryptolaemus montrouzieri</name>
    <dbReference type="NCBI Taxonomy" id="559131"/>
    <lineage>
        <taxon>Eukaryota</taxon>
        <taxon>Metazoa</taxon>
        <taxon>Ecdysozoa</taxon>
        <taxon>Arthropoda</taxon>
        <taxon>Hexapoda</taxon>
        <taxon>Insecta</taxon>
        <taxon>Pterygota</taxon>
        <taxon>Neoptera</taxon>
        <taxon>Endopterygota</taxon>
        <taxon>Coleoptera</taxon>
        <taxon>Polyphaga</taxon>
        <taxon>Cucujiformia</taxon>
        <taxon>Coccinelloidea</taxon>
        <taxon>Coccinellidae</taxon>
        <taxon>Scymninae</taxon>
        <taxon>Scymnini</taxon>
        <taxon>Cryptolaemus</taxon>
    </lineage>
</organism>
<feature type="region of interest" description="Disordered" evidence="7">
    <location>
        <begin position="305"/>
        <end position="357"/>
    </location>
</feature>
<dbReference type="InterPro" id="IPR019734">
    <property type="entry name" value="TPR_rpt"/>
</dbReference>
<evidence type="ECO:0000313" key="10">
    <source>
        <dbReference type="Proteomes" id="UP001516400"/>
    </source>
</evidence>
<keyword evidence="4 6" id="KW-0802">TPR repeat</keyword>
<dbReference type="InterPro" id="IPR011990">
    <property type="entry name" value="TPR-like_helical_dom_sf"/>
</dbReference>
<comment type="similarity">
    <text evidence="2">Belongs to the NASP family.</text>
</comment>
<comment type="caution">
    <text evidence="9">The sequence shown here is derived from an EMBL/GenBank/DDBJ whole genome shotgun (WGS) entry which is preliminary data.</text>
</comment>
<feature type="compositionally biased region" description="Polar residues" evidence="7">
    <location>
        <begin position="321"/>
        <end position="331"/>
    </location>
</feature>
<evidence type="ECO:0000313" key="9">
    <source>
        <dbReference type="EMBL" id="KAL3274458.1"/>
    </source>
</evidence>
<dbReference type="Gene3D" id="1.25.40.10">
    <property type="entry name" value="Tetratricopeptide repeat domain"/>
    <property type="match status" value="1"/>
</dbReference>
<dbReference type="AlphaFoldDB" id="A0ABD2N758"/>
<feature type="region of interest" description="Disordered" evidence="7">
    <location>
        <begin position="75"/>
        <end position="158"/>
    </location>
</feature>
<feature type="compositionally biased region" description="Acidic residues" evidence="7">
    <location>
        <begin position="87"/>
        <end position="100"/>
    </location>
</feature>
<feature type="compositionally biased region" description="Basic and acidic residues" evidence="7">
    <location>
        <begin position="104"/>
        <end position="142"/>
    </location>
</feature>
<reference evidence="9 10" key="1">
    <citation type="journal article" date="2021" name="BMC Biol.">
        <title>Horizontally acquired antibacterial genes associated with adaptive radiation of ladybird beetles.</title>
        <authorList>
            <person name="Li H.S."/>
            <person name="Tang X.F."/>
            <person name="Huang Y.H."/>
            <person name="Xu Z.Y."/>
            <person name="Chen M.L."/>
            <person name="Du X.Y."/>
            <person name="Qiu B.Y."/>
            <person name="Chen P.T."/>
            <person name="Zhang W."/>
            <person name="Slipinski A."/>
            <person name="Escalona H.E."/>
            <person name="Waterhouse R.M."/>
            <person name="Zwick A."/>
            <person name="Pang H."/>
        </authorList>
    </citation>
    <scope>NUCLEOTIDE SEQUENCE [LARGE SCALE GENOMIC DNA]</scope>
    <source>
        <strain evidence="9">SYSU2018</strain>
    </source>
</reference>
<dbReference type="Pfam" id="PF10516">
    <property type="entry name" value="SHNi-TPR"/>
    <property type="match status" value="1"/>
</dbReference>
<dbReference type="PANTHER" id="PTHR15081">
    <property type="entry name" value="NUCLEAR AUTOANTIGENIC SPERM PROTEIN NASP -RELATED"/>
    <property type="match status" value="1"/>
</dbReference>
<evidence type="ECO:0000256" key="3">
    <source>
        <dbReference type="ARBA" id="ARBA00022737"/>
    </source>
</evidence>
<dbReference type="InterPro" id="IPR051730">
    <property type="entry name" value="NASP-like"/>
</dbReference>
<evidence type="ECO:0000256" key="5">
    <source>
        <dbReference type="ARBA" id="ARBA00023242"/>
    </source>
</evidence>
<dbReference type="Pfam" id="PF13181">
    <property type="entry name" value="TPR_8"/>
    <property type="match status" value="1"/>
</dbReference>
<dbReference type="GO" id="GO:0005634">
    <property type="term" value="C:nucleus"/>
    <property type="evidence" value="ECO:0007669"/>
    <property type="project" value="UniProtKB-SubCell"/>
</dbReference>
<evidence type="ECO:0000256" key="7">
    <source>
        <dbReference type="SAM" id="MobiDB-lite"/>
    </source>
</evidence>
<evidence type="ECO:0000256" key="4">
    <source>
        <dbReference type="ARBA" id="ARBA00022803"/>
    </source>
</evidence>
<dbReference type="EMBL" id="JABFTP020000062">
    <property type="protein sequence ID" value="KAL3274458.1"/>
    <property type="molecule type" value="Genomic_DNA"/>
</dbReference>
<dbReference type="InterPro" id="IPR019544">
    <property type="entry name" value="Tetratricopeptide_SHNi-TPR_dom"/>
</dbReference>
<evidence type="ECO:0000256" key="2">
    <source>
        <dbReference type="ARBA" id="ARBA00008402"/>
    </source>
</evidence>
<dbReference type="Proteomes" id="UP001516400">
    <property type="component" value="Unassembled WGS sequence"/>
</dbReference>
<keyword evidence="10" id="KW-1185">Reference proteome</keyword>
<evidence type="ECO:0000259" key="8">
    <source>
        <dbReference type="Pfam" id="PF10516"/>
    </source>
</evidence>
<feature type="repeat" description="TPR" evidence="6">
    <location>
        <begin position="229"/>
        <end position="262"/>
    </location>
</feature>
<keyword evidence="3" id="KW-0677">Repeat</keyword>
<dbReference type="PROSITE" id="PS50005">
    <property type="entry name" value="TPR"/>
    <property type="match status" value="1"/>
</dbReference>
<evidence type="ECO:0000256" key="1">
    <source>
        <dbReference type="ARBA" id="ARBA00004123"/>
    </source>
</evidence>
<keyword evidence="5" id="KW-0539">Nucleus</keyword>
<feature type="domain" description="Tetratricopeptide SHNi-TPR" evidence="8">
    <location>
        <begin position="187"/>
        <end position="221"/>
    </location>
</feature>
<dbReference type="SMART" id="SM00028">
    <property type="entry name" value="TPR"/>
    <property type="match status" value="2"/>
</dbReference>
<dbReference type="SUPFAM" id="SSF48452">
    <property type="entry name" value="TPR-like"/>
    <property type="match status" value="1"/>
</dbReference>
<proteinExistence type="inferred from homology"/>
<name>A0ABD2N758_9CUCU</name>
<accession>A0ABD2N758</accession>
<gene>
    <name evidence="9" type="ORF">HHI36_015845</name>
</gene>